<dbReference type="AlphaFoldDB" id="A0A0M6YDD8"/>
<dbReference type="Proteomes" id="UP000048926">
    <property type="component" value="Unassembled WGS sequence"/>
</dbReference>
<proteinExistence type="predicted"/>
<feature type="transmembrane region" description="Helical" evidence="1">
    <location>
        <begin position="109"/>
        <end position="129"/>
    </location>
</feature>
<dbReference type="GO" id="GO:0005886">
    <property type="term" value="C:plasma membrane"/>
    <property type="evidence" value="ECO:0007669"/>
    <property type="project" value="TreeGrafter"/>
</dbReference>
<reference evidence="3" key="1">
    <citation type="submission" date="2015-07" db="EMBL/GenBank/DDBJ databases">
        <authorList>
            <person name="Rodrigo-Torres Lidia"/>
            <person name="Arahal R.David."/>
        </authorList>
    </citation>
    <scope>NUCLEOTIDE SEQUENCE [LARGE SCALE GENOMIC DNA]</scope>
    <source>
        <strain evidence="3">CECT 4801</strain>
    </source>
</reference>
<evidence type="ECO:0000256" key="1">
    <source>
        <dbReference type="SAM" id="Phobius"/>
    </source>
</evidence>
<dbReference type="InterPro" id="IPR005325">
    <property type="entry name" value="DUF308_memb"/>
</dbReference>
<dbReference type="EMBL" id="CXST01000006">
    <property type="protein sequence ID" value="CTQ47257.1"/>
    <property type="molecule type" value="Genomic_DNA"/>
</dbReference>
<protein>
    <recommendedName>
        <fullName evidence="4">HdeD family acid-resistance protein</fullName>
    </recommendedName>
</protein>
<evidence type="ECO:0000313" key="3">
    <source>
        <dbReference type="Proteomes" id="UP000048926"/>
    </source>
</evidence>
<dbReference type="RefSeq" id="WP_055661414.1">
    <property type="nucleotide sequence ID" value="NZ_CXST01000006.1"/>
</dbReference>
<gene>
    <name evidence="2" type="ORF">LAL4801_05719</name>
</gene>
<dbReference type="PANTHER" id="PTHR34989:SF1">
    <property type="entry name" value="PROTEIN HDED"/>
    <property type="match status" value="1"/>
</dbReference>
<evidence type="ECO:0000313" key="2">
    <source>
        <dbReference type="EMBL" id="CTQ47257.1"/>
    </source>
</evidence>
<dbReference type="Pfam" id="PF03729">
    <property type="entry name" value="DUF308"/>
    <property type="match status" value="2"/>
</dbReference>
<evidence type="ECO:0008006" key="4">
    <source>
        <dbReference type="Google" id="ProtNLM"/>
    </source>
</evidence>
<feature type="transmembrane region" description="Helical" evidence="1">
    <location>
        <begin position="168"/>
        <end position="192"/>
    </location>
</feature>
<feature type="transmembrane region" description="Helical" evidence="1">
    <location>
        <begin position="141"/>
        <end position="162"/>
    </location>
</feature>
<keyword evidence="1" id="KW-1133">Transmembrane helix</keyword>
<sequence length="215" mass="23168">MAELIAGNKEFEELSCTLSRNWWAFVLRGLIALLIAVLAFMMPAEYLLALTLLFGGFSFVDGLFGLISAVRNIRKGERWGWLAFSGLLGIATGGVVVVFPFAATLVLGIFLWSSIAFWSFFSGILEILAAIRLRKEIEGEFWLVLSGLVSVLLGGLVIWLLLTKPAETFLALGWLLGGYAAIFGVILIMLGLKLRTASRGKGSLAGAPNNAPAEA</sequence>
<keyword evidence="1" id="KW-0472">Membrane</keyword>
<dbReference type="InterPro" id="IPR052712">
    <property type="entry name" value="Acid_resist_chaperone_HdeD"/>
</dbReference>
<feature type="transmembrane region" description="Helical" evidence="1">
    <location>
        <begin position="79"/>
        <end position="103"/>
    </location>
</feature>
<keyword evidence="3" id="KW-1185">Reference proteome</keyword>
<organism evidence="2 3">
    <name type="scientific">Roseibium aggregatum</name>
    <dbReference type="NCBI Taxonomy" id="187304"/>
    <lineage>
        <taxon>Bacteria</taxon>
        <taxon>Pseudomonadati</taxon>
        <taxon>Pseudomonadota</taxon>
        <taxon>Alphaproteobacteria</taxon>
        <taxon>Hyphomicrobiales</taxon>
        <taxon>Stappiaceae</taxon>
        <taxon>Roseibium</taxon>
    </lineage>
</organism>
<name>A0A0M6YDD8_9HYPH</name>
<accession>A0A0M6YDD8</accession>
<feature type="transmembrane region" description="Helical" evidence="1">
    <location>
        <begin position="21"/>
        <end position="40"/>
    </location>
</feature>
<feature type="transmembrane region" description="Helical" evidence="1">
    <location>
        <begin position="46"/>
        <end position="67"/>
    </location>
</feature>
<keyword evidence="1" id="KW-0812">Transmembrane</keyword>
<dbReference type="PANTHER" id="PTHR34989">
    <property type="entry name" value="PROTEIN HDED"/>
    <property type="match status" value="1"/>
</dbReference>